<keyword evidence="1" id="KW-1133">Transmembrane helix</keyword>
<name>A0A5B7EI16_PORTR</name>
<sequence length="77" mass="9325">MMESDRQGRDRRVVGIGWVRTKTRRPILPLFFLFIHSYYYHYYRSYTHFPLVFDSSSPFTRRPLGFHSPLALILPLF</sequence>
<protein>
    <recommendedName>
        <fullName evidence="4">Transmembrane protein</fullName>
    </recommendedName>
</protein>
<reference evidence="2 3" key="1">
    <citation type="submission" date="2019-05" db="EMBL/GenBank/DDBJ databases">
        <title>Another draft genome of Portunus trituberculatus and its Hox gene families provides insights of decapod evolution.</title>
        <authorList>
            <person name="Jeong J.-H."/>
            <person name="Song I."/>
            <person name="Kim S."/>
            <person name="Choi T."/>
            <person name="Kim D."/>
            <person name="Ryu S."/>
            <person name="Kim W."/>
        </authorList>
    </citation>
    <scope>NUCLEOTIDE SEQUENCE [LARGE SCALE GENOMIC DNA]</scope>
    <source>
        <tissue evidence="2">Muscle</tissue>
    </source>
</reference>
<dbReference type="EMBL" id="VSRR010002742">
    <property type="protein sequence ID" value="MPC33008.1"/>
    <property type="molecule type" value="Genomic_DNA"/>
</dbReference>
<dbReference type="AlphaFoldDB" id="A0A5B7EI16"/>
<keyword evidence="1" id="KW-0812">Transmembrane</keyword>
<feature type="transmembrane region" description="Helical" evidence="1">
    <location>
        <begin position="27"/>
        <end position="43"/>
    </location>
</feature>
<accession>A0A5B7EI16</accession>
<evidence type="ECO:0000313" key="3">
    <source>
        <dbReference type="Proteomes" id="UP000324222"/>
    </source>
</evidence>
<comment type="caution">
    <text evidence="2">The sequence shown here is derived from an EMBL/GenBank/DDBJ whole genome shotgun (WGS) entry which is preliminary data.</text>
</comment>
<evidence type="ECO:0000256" key="1">
    <source>
        <dbReference type="SAM" id="Phobius"/>
    </source>
</evidence>
<gene>
    <name evidence="2" type="ORF">E2C01_026346</name>
</gene>
<keyword evidence="1" id="KW-0472">Membrane</keyword>
<evidence type="ECO:0000313" key="2">
    <source>
        <dbReference type="EMBL" id="MPC33008.1"/>
    </source>
</evidence>
<keyword evidence="3" id="KW-1185">Reference proteome</keyword>
<evidence type="ECO:0008006" key="4">
    <source>
        <dbReference type="Google" id="ProtNLM"/>
    </source>
</evidence>
<proteinExistence type="predicted"/>
<organism evidence="2 3">
    <name type="scientific">Portunus trituberculatus</name>
    <name type="common">Swimming crab</name>
    <name type="synonym">Neptunus trituberculatus</name>
    <dbReference type="NCBI Taxonomy" id="210409"/>
    <lineage>
        <taxon>Eukaryota</taxon>
        <taxon>Metazoa</taxon>
        <taxon>Ecdysozoa</taxon>
        <taxon>Arthropoda</taxon>
        <taxon>Crustacea</taxon>
        <taxon>Multicrustacea</taxon>
        <taxon>Malacostraca</taxon>
        <taxon>Eumalacostraca</taxon>
        <taxon>Eucarida</taxon>
        <taxon>Decapoda</taxon>
        <taxon>Pleocyemata</taxon>
        <taxon>Brachyura</taxon>
        <taxon>Eubrachyura</taxon>
        <taxon>Portunoidea</taxon>
        <taxon>Portunidae</taxon>
        <taxon>Portuninae</taxon>
        <taxon>Portunus</taxon>
    </lineage>
</organism>
<dbReference type="Proteomes" id="UP000324222">
    <property type="component" value="Unassembled WGS sequence"/>
</dbReference>